<evidence type="ECO:0000313" key="1">
    <source>
        <dbReference type="EMBL" id="EGG02937.1"/>
    </source>
</evidence>
<dbReference type="AlphaFoldDB" id="F4RXB3"/>
<dbReference type="EMBL" id="GL883127">
    <property type="protein sequence ID" value="EGG02937.1"/>
    <property type="molecule type" value="Genomic_DNA"/>
</dbReference>
<reference evidence="2" key="1">
    <citation type="journal article" date="2011" name="Proc. Natl. Acad. Sci. U.S.A.">
        <title>Obligate biotrophy features unraveled by the genomic analysis of rust fungi.</title>
        <authorList>
            <person name="Duplessis S."/>
            <person name="Cuomo C.A."/>
            <person name="Lin Y.-C."/>
            <person name="Aerts A."/>
            <person name="Tisserant E."/>
            <person name="Veneault-Fourrey C."/>
            <person name="Joly D.L."/>
            <person name="Hacquard S."/>
            <person name="Amselem J."/>
            <person name="Cantarel B.L."/>
            <person name="Chiu R."/>
            <person name="Coutinho P.M."/>
            <person name="Feau N."/>
            <person name="Field M."/>
            <person name="Frey P."/>
            <person name="Gelhaye E."/>
            <person name="Goldberg J."/>
            <person name="Grabherr M.G."/>
            <person name="Kodira C.D."/>
            <person name="Kohler A."/>
            <person name="Kuees U."/>
            <person name="Lindquist E.A."/>
            <person name="Lucas S.M."/>
            <person name="Mago R."/>
            <person name="Mauceli E."/>
            <person name="Morin E."/>
            <person name="Murat C."/>
            <person name="Pangilinan J.L."/>
            <person name="Park R."/>
            <person name="Pearson M."/>
            <person name="Quesneville H."/>
            <person name="Rouhier N."/>
            <person name="Sakthikumar S."/>
            <person name="Salamov A.A."/>
            <person name="Schmutz J."/>
            <person name="Selles B."/>
            <person name="Shapiro H."/>
            <person name="Tanguay P."/>
            <person name="Tuskan G.A."/>
            <person name="Henrissat B."/>
            <person name="Van de Peer Y."/>
            <person name="Rouze P."/>
            <person name="Ellis J.G."/>
            <person name="Dodds P.N."/>
            <person name="Schein J.E."/>
            <person name="Zhong S."/>
            <person name="Hamelin R.C."/>
            <person name="Grigoriev I.V."/>
            <person name="Szabo L.J."/>
            <person name="Martin F."/>
        </authorList>
    </citation>
    <scope>NUCLEOTIDE SEQUENCE [LARGE SCALE GENOMIC DNA]</scope>
    <source>
        <strain evidence="2">98AG31 / pathotype 3-4-7</strain>
    </source>
</reference>
<proteinExistence type="predicted"/>
<sequence>MDYVFGMGFEGYVYAVIPHTTYFGPPGARRDFRRPPYTDRVQTSIIRIKLSIWEKNRTRTRNYRFILPKEAAILSNTLKDMLSAHVQAEKAGKPTPTPNNFDHRIPIEMALQL</sequence>
<dbReference type="Proteomes" id="UP000001072">
    <property type="component" value="Unassembled WGS sequence"/>
</dbReference>
<keyword evidence="2" id="KW-1185">Reference proteome</keyword>
<dbReference type="GeneID" id="18930525"/>
<organism evidence="2">
    <name type="scientific">Melampsora larici-populina (strain 98AG31 / pathotype 3-4-7)</name>
    <name type="common">Poplar leaf rust fungus</name>
    <dbReference type="NCBI Taxonomy" id="747676"/>
    <lineage>
        <taxon>Eukaryota</taxon>
        <taxon>Fungi</taxon>
        <taxon>Dikarya</taxon>
        <taxon>Basidiomycota</taxon>
        <taxon>Pucciniomycotina</taxon>
        <taxon>Pucciniomycetes</taxon>
        <taxon>Pucciniales</taxon>
        <taxon>Melampsoraceae</taxon>
        <taxon>Melampsora</taxon>
    </lineage>
</organism>
<name>F4RXB3_MELLP</name>
<dbReference type="InParanoid" id="F4RXB3"/>
<evidence type="ECO:0000313" key="2">
    <source>
        <dbReference type="Proteomes" id="UP000001072"/>
    </source>
</evidence>
<dbReference type="OrthoDB" id="249087at2759"/>
<accession>F4RXB3</accession>
<gene>
    <name evidence="1" type="ORF">MELLADRAFT_65943</name>
</gene>
<dbReference type="KEGG" id="mlr:MELLADRAFT_65943"/>
<protein>
    <submittedName>
        <fullName evidence="1">Uncharacterized protein</fullName>
    </submittedName>
</protein>
<dbReference type="HOGENOM" id="CLU_2134068_0_0_1"/>
<dbReference type="VEuPathDB" id="FungiDB:MELLADRAFT_65943"/>
<dbReference type="RefSeq" id="XP_007413730.1">
    <property type="nucleotide sequence ID" value="XM_007413668.1"/>
</dbReference>